<evidence type="ECO:0000313" key="3">
    <source>
        <dbReference type="Proteomes" id="UP000735302"/>
    </source>
</evidence>
<feature type="compositionally biased region" description="Polar residues" evidence="1">
    <location>
        <begin position="102"/>
        <end position="118"/>
    </location>
</feature>
<accession>A0AAV4A1D2</accession>
<dbReference type="Proteomes" id="UP000735302">
    <property type="component" value="Unassembled WGS sequence"/>
</dbReference>
<organism evidence="2 3">
    <name type="scientific">Plakobranchus ocellatus</name>
    <dbReference type="NCBI Taxonomy" id="259542"/>
    <lineage>
        <taxon>Eukaryota</taxon>
        <taxon>Metazoa</taxon>
        <taxon>Spiralia</taxon>
        <taxon>Lophotrochozoa</taxon>
        <taxon>Mollusca</taxon>
        <taxon>Gastropoda</taxon>
        <taxon>Heterobranchia</taxon>
        <taxon>Euthyneura</taxon>
        <taxon>Panpulmonata</taxon>
        <taxon>Sacoglossa</taxon>
        <taxon>Placobranchoidea</taxon>
        <taxon>Plakobranchidae</taxon>
        <taxon>Plakobranchus</taxon>
    </lineage>
</organism>
<reference evidence="2 3" key="1">
    <citation type="journal article" date="2021" name="Elife">
        <title>Chloroplast acquisition without the gene transfer in kleptoplastic sea slugs, Plakobranchus ocellatus.</title>
        <authorList>
            <person name="Maeda T."/>
            <person name="Takahashi S."/>
            <person name="Yoshida T."/>
            <person name="Shimamura S."/>
            <person name="Takaki Y."/>
            <person name="Nagai Y."/>
            <person name="Toyoda A."/>
            <person name="Suzuki Y."/>
            <person name="Arimoto A."/>
            <person name="Ishii H."/>
            <person name="Satoh N."/>
            <person name="Nishiyama T."/>
            <person name="Hasebe M."/>
            <person name="Maruyama T."/>
            <person name="Minagawa J."/>
            <person name="Obokata J."/>
            <person name="Shigenobu S."/>
        </authorList>
    </citation>
    <scope>NUCLEOTIDE SEQUENCE [LARGE SCALE GENOMIC DNA]</scope>
</reference>
<dbReference type="EMBL" id="BLXT01003136">
    <property type="protein sequence ID" value="GFO00687.1"/>
    <property type="molecule type" value="Genomic_DNA"/>
</dbReference>
<protein>
    <submittedName>
        <fullName evidence="2">Uncharacterized protein</fullName>
    </submittedName>
</protein>
<evidence type="ECO:0000313" key="2">
    <source>
        <dbReference type="EMBL" id="GFO00687.1"/>
    </source>
</evidence>
<keyword evidence="3" id="KW-1185">Reference proteome</keyword>
<proteinExistence type="predicted"/>
<dbReference type="AlphaFoldDB" id="A0AAV4A1D2"/>
<evidence type="ECO:0000256" key="1">
    <source>
        <dbReference type="SAM" id="MobiDB-lite"/>
    </source>
</evidence>
<sequence>MSEYLQLEYKTFSFYVLVANSTLQQVITWAVAGPKSWKQPRHNSSYRTQILVANHATAGDHLGSYRTQVLEAALTQQQMITWAVAGPKSWKQPRHNRRRSPGQWQDPSPGSKLHANSR</sequence>
<feature type="region of interest" description="Disordered" evidence="1">
    <location>
        <begin position="85"/>
        <end position="118"/>
    </location>
</feature>
<gene>
    <name evidence="2" type="ORF">PoB_002719200</name>
</gene>
<name>A0AAV4A1D2_9GAST</name>
<feature type="compositionally biased region" description="Basic residues" evidence="1">
    <location>
        <begin position="91"/>
        <end position="100"/>
    </location>
</feature>
<comment type="caution">
    <text evidence="2">The sequence shown here is derived from an EMBL/GenBank/DDBJ whole genome shotgun (WGS) entry which is preliminary data.</text>
</comment>